<protein>
    <submittedName>
        <fullName evidence="3">Alpha/beta hydrolase</fullName>
    </submittedName>
</protein>
<dbReference type="SUPFAM" id="SSF53474">
    <property type="entry name" value="alpha/beta-Hydrolases"/>
    <property type="match status" value="1"/>
</dbReference>
<comment type="caution">
    <text evidence="3">The sequence shown here is derived from an EMBL/GenBank/DDBJ whole genome shotgun (WGS) entry which is preliminary data.</text>
</comment>
<dbReference type="Pfam" id="PF07859">
    <property type="entry name" value="Abhydrolase_3"/>
    <property type="match status" value="1"/>
</dbReference>
<organism evidence="3 4">
    <name type="scientific">Promicromonospora alba</name>
    <dbReference type="NCBI Taxonomy" id="1616110"/>
    <lineage>
        <taxon>Bacteria</taxon>
        <taxon>Bacillati</taxon>
        <taxon>Actinomycetota</taxon>
        <taxon>Actinomycetes</taxon>
        <taxon>Micrococcales</taxon>
        <taxon>Promicromonosporaceae</taxon>
        <taxon>Promicromonospora</taxon>
    </lineage>
</organism>
<dbReference type="InterPro" id="IPR050300">
    <property type="entry name" value="GDXG_lipolytic_enzyme"/>
</dbReference>
<proteinExistence type="predicted"/>
<gene>
    <name evidence="3" type="ORF">ACFO6V_04140</name>
</gene>
<sequence>MPKHTFHPDLRRARLLPRNMPVGLGRRIAGLLTPRAPRGGELVRIDTDVSVRVFRPPNATGPAPALLWIHGGGYVMGSAMQSDDWCRQVTRRLGAITAAVEYRLAPEHPFPVPLEDCYTALQWLAADPDVDDSRIAIGGESAGGGLAAALALLTKERGVIRPVLQVLSYPMLDDRTAHRTDIDPASLRMWGQKSNRWAWNAYLGTHAAPPPPLAAPARYEDLTGVAPTWLGVGTNDLFYDEDLAYADRLRQARVPCELHRVSGAYHGFDLIERTAAVSIAYKESQMTALERALGAGRSENGAERGSVGN</sequence>
<evidence type="ECO:0000313" key="4">
    <source>
        <dbReference type="Proteomes" id="UP001596011"/>
    </source>
</evidence>
<accession>A0ABV9HCS5</accession>
<dbReference type="PANTHER" id="PTHR48081">
    <property type="entry name" value="AB HYDROLASE SUPERFAMILY PROTEIN C4A8.06C"/>
    <property type="match status" value="1"/>
</dbReference>
<dbReference type="RefSeq" id="WP_377132527.1">
    <property type="nucleotide sequence ID" value="NZ_JBHSFI010000002.1"/>
</dbReference>
<name>A0ABV9HCS5_9MICO</name>
<reference evidence="4" key="1">
    <citation type="journal article" date="2019" name="Int. J. Syst. Evol. Microbiol.">
        <title>The Global Catalogue of Microorganisms (GCM) 10K type strain sequencing project: providing services to taxonomists for standard genome sequencing and annotation.</title>
        <authorList>
            <consortium name="The Broad Institute Genomics Platform"/>
            <consortium name="The Broad Institute Genome Sequencing Center for Infectious Disease"/>
            <person name="Wu L."/>
            <person name="Ma J."/>
        </authorList>
    </citation>
    <scope>NUCLEOTIDE SEQUENCE [LARGE SCALE GENOMIC DNA]</scope>
    <source>
        <strain evidence="4">CCUG 42722</strain>
    </source>
</reference>
<evidence type="ECO:0000313" key="3">
    <source>
        <dbReference type="EMBL" id="MFC4627411.1"/>
    </source>
</evidence>
<dbReference type="GO" id="GO:0016787">
    <property type="term" value="F:hydrolase activity"/>
    <property type="evidence" value="ECO:0007669"/>
    <property type="project" value="UniProtKB-KW"/>
</dbReference>
<dbReference type="Gene3D" id="3.40.50.1820">
    <property type="entry name" value="alpha/beta hydrolase"/>
    <property type="match status" value="1"/>
</dbReference>
<dbReference type="InterPro" id="IPR013094">
    <property type="entry name" value="AB_hydrolase_3"/>
</dbReference>
<dbReference type="EMBL" id="JBHSFI010000002">
    <property type="protein sequence ID" value="MFC4627411.1"/>
    <property type="molecule type" value="Genomic_DNA"/>
</dbReference>
<dbReference type="InterPro" id="IPR029058">
    <property type="entry name" value="AB_hydrolase_fold"/>
</dbReference>
<evidence type="ECO:0000259" key="2">
    <source>
        <dbReference type="Pfam" id="PF07859"/>
    </source>
</evidence>
<keyword evidence="1 3" id="KW-0378">Hydrolase</keyword>
<evidence type="ECO:0000256" key="1">
    <source>
        <dbReference type="ARBA" id="ARBA00022801"/>
    </source>
</evidence>
<feature type="domain" description="Alpha/beta hydrolase fold-3" evidence="2">
    <location>
        <begin position="66"/>
        <end position="268"/>
    </location>
</feature>
<dbReference type="PANTHER" id="PTHR48081:SF8">
    <property type="entry name" value="ALPHA_BETA HYDROLASE FOLD-3 DOMAIN-CONTAINING PROTEIN-RELATED"/>
    <property type="match status" value="1"/>
</dbReference>
<dbReference type="Proteomes" id="UP001596011">
    <property type="component" value="Unassembled WGS sequence"/>
</dbReference>
<keyword evidence="4" id="KW-1185">Reference proteome</keyword>